<dbReference type="Proteomes" id="UP000194546">
    <property type="component" value="Unassembled WGS sequence"/>
</dbReference>
<reference evidence="1 2" key="1">
    <citation type="submission" date="2017-03" db="EMBL/GenBank/DDBJ databases">
        <title>Genome analysis of strain PAMC 26510.</title>
        <authorList>
            <person name="Oh H.-M."/>
            <person name="Yang J.-A."/>
        </authorList>
    </citation>
    <scope>NUCLEOTIDE SEQUENCE [LARGE SCALE GENOMIC DNA]</scope>
    <source>
        <strain evidence="1 2">PAMC 26510</strain>
    </source>
</reference>
<accession>A0A242N8V0</accession>
<name>A0A242N8V0_CABSO</name>
<protein>
    <submittedName>
        <fullName evidence="1">Uncharacterized protein</fullName>
    </submittedName>
</protein>
<sequence length="48" mass="5481">MPGHALLRRGRWREAQIEITLLGSEFAKRADCDDVAGLFGHFYCMDVQ</sequence>
<comment type="caution">
    <text evidence="1">The sequence shown here is derived from an EMBL/GenBank/DDBJ whole genome shotgun (WGS) entry which is preliminary data.</text>
</comment>
<evidence type="ECO:0000313" key="1">
    <source>
        <dbReference type="EMBL" id="OTP80012.1"/>
    </source>
</evidence>
<organism evidence="1 2">
    <name type="scientific">Caballeronia sordidicola</name>
    <name type="common">Burkholderia sordidicola</name>
    <dbReference type="NCBI Taxonomy" id="196367"/>
    <lineage>
        <taxon>Bacteria</taxon>
        <taxon>Pseudomonadati</taxon>
        <taxon>Pseudomonadota</taxon>
        <taxon>Betaproteobacteria</taxon>
        <taxon>Burkholderiales</taxon>
        <taxon>Burkholderiaceae</taxon>
        <taxon>Caballeronia</taxon>
    </lineage>
</organism>
<dbReference type="AlphaFoldDB" id="A0A242N8V0"/>
<dbReference type="EMBL" id="NBTY01000017">
    <property type="protein sequence ID" value="OTP80012.1"/>
    <property type="molecule type" value="Genomic_DNA"/>
</dbReference>
<evidence type="ECO:0000313" key="2">
    <source>
        <dbReference type="Proteomes" id="UP000194546"/>
    </source>
</evidence>
<proteinExistence type="predicted"/>
<gene>
    <name evidence="1" type="ORF">PAMC26510_04370</name>
</gene>